<comment type="caution">
    <text evidence="1">The sequence shown here is derived from an EMBL/GenBank/DDBJ whole genome shotgun (WGS) entry which is preliminary data.</text>
</comment>
<dbReference type="InterPro" id="IPR016873">
    <property type="entry name" value="Caps_polysacc_synth_BcbE_prd"/>
</dbReference>
<name>A0ABW0LYV3_9BACL</name>
<reference evidence="2" key="1">
    <citation type="journal article" date="2019" name="Int. J. Syst. Evol. Microbiol.">
        <title>The Global Catalogue of Microorganisms (GCM) 10K type strain sequencing project: providing services to taxonomists for standard genome sequencing and annotation.</title>
        <authorList>
            <consortium name="The Broad Institute Genomics Platform"/>
            <consortium name="The Broad Institute Genome Sequencing Center for Infectious Disease"/>
            <person name="Wu L."/>
            <person name="Ma J."/>
        </authorList>
    </citation>
    <scope>NUCLEOTIDE SEQUENCE [LARGE SCALE GENOMIC DNA]</scope>
    <source>
        <strain evidence="2">CCUG 57113</strain>
    </source>
</reference>
<protein>
    <submittedName>
        <fullName evidence="1">Glycosyltransferase family 2 protein</fullName>
    </submittedName>
</protein>
<dbReference type="CDD" id="cd04183">
    <property type="entry name" value="GT2_BcE_like"/>
    <property type="match status" value="1"/>
</dbReference>
<sequence length="249" mass="28447">MSLKIIVTMAGMGSRITRAGIAQPKYKVMARGKSLFEWSMLSLRDFFDEEFIFITRKEIYDEAFLRDRCAELGIQSYHVVMLEQLTNGQATTALMADPYLRGDDSCIIYNIDTYVAEGQISKVDIWPELDGFIPVTRVQGDHWSFVKTDDAGTVVDVAEKKPISDLATIGLYYFKSWNQYKKVYHENAENIPKENKEYYIAPMYKAFIDGNLKVGIKIIPLSDVVFLGTPKEIEAFDPGYVKANMEIRK</sequence>
<proteinExistence type="predicted"/>
<accession>A0ABW0LYV3</accession>
<dbReference type="PIRSF" id="PIRSF028162">
    <property type="entry name" value="BcbE_prd"/>
    <property type="match status" value="1"/>
</dbReference>
<dbReference type="InterPro" id="IPR029044">
    <property type="entry name" value="Nucleotide-diphossugar_trans"/>
</dbReference>
<dbReference type="Proteomes" id="UP001596105">
    <property type="component" value="Unassembled WGS sequence"/>
</dbReference>
<dbReference type="RefSeq" id="WP_209745446.1">
    <property type="nucleotide sequence ID" value="NZ_JBHSMH010000041.1"/>
</dbReference>
<dbReference type="Gene3D" id="3.90.550.10">
    <property type="entry name" value="Spore Coat Polysaccharide Biosynthesis Protein SpsA, Chain A"/>
    <property type="match status" value="1"/>
</dbReference>
<dbReference type="SUPFAM" id="SSF53448">
    <property type="entry name" value="Nucleotide-diphospho-sugar transferases"/>
    <property type="match status" value="1"/>
</dbReference>
<evidence type="ECO:0000313" key="1">
    <source>
        <dbReference type="EMBL" id="MFC5469741.1"/>
    </source>
</evidence>
<keyword evidence="2" id="KW-1185">Reference proteome</keyword>
<dbReference type="EMBL" id="JBHSMH010000041">
    <property type="protein sequence ID" value="MFC5469741.1"/>
    <property type="molecule type" value="Genomic_DNA"/>
</dbReference>
<gene>
    <name evidence="1" type="ORF">ACFPPD_13490</name>
</gene>
<evidence type="ECO:0000313" key="2">
    <source>
        <dbReference type="Proteomes" id="UP001596105"/>
    </source>
</evidence>
<organism evidence="1 2">
    <name type="scientific">Cohnella suwonensis</name>
    <dbReference type="NCBI Taxonomy" id="696072"/>
    <lineage>
        <taxon>Bacteria</taxon>
        <taxon>Bacillati</taxon>
        <taxon>Bacillota</taxon>
        <taxon>Bacilli</taxon>
        <taxon>Bacillales</taxon>
        <taxon>Paenibacillaceae</taxon>
        <taxon>Cohnella</taxon>
    </lineage>
</organism>